<evidence type="ECO:0000313" key="6">
    <source>
        <dbReference type="Proteomes" id="UP001156856"/>
    </source>
</evidence>
<evidence type="ECO:0000259" key="2">
    <source>
        <dbReference type="Pfam" id="PF20441"/>
    </source>
</evidence>
<dbReference type="Pfam" id="PF20441">
    <property type="entry name" value="TerL_nuclease"/>
    <property type="match status" value="1"/>
</dbReference>
<dbReference type="Gene3D" id="3.40.50.300">
    <property type="entry name" value="P-loop containing nucleotide triphosphate hydrolases"/>
    <property type="match status" value="1"/>
</dbReference>
<dbReference type="PANTHER" id="PTHR41287:SF1">
    <property type="entry name" value="PROTEIN YMFN"/>
    <property type="match status" value="1"/>
</dbReference>
<evidence type="ECO:0000259" key="1">
    <source>
        <dbReference type="Pfam" id="PF03354"/>
    </source>
</evidence>
<protein>
    <submittedName>
        <fullName evidence="3">Terminase</fullName>
    </submittedName>
</protein>
<evidence type="ECO:0000313" key="5">
    <source>
        <dbReference type="Proteomes" id="UP000321960"/>
    </source>
</evidence>
<dbReference type="RefSeq" id="WP_147027965.1">
    <property type="nucleotide sequence ID" value="NZ_BJZU01000104.1"/>
</dbReference>
<feature type="domain" description="Terminase large subunit-like endonuclease" evidence="2">
    <location>
        <begin position="266"/>
        <end position="536"/>
    </location>
</feature>
<evidence type="ECO:0000313" key="4">
    <source>
        <dbReference type="EMBL" id="GLS65469.1"/>
    </source>
</evidence>
<reference evidence="4" key="4">
    <citation type="submission" date="2023-01" db="EMBL/GenBank/DDBJ databases">
        <title>Draft genome sequence of Methylobacterium oxalidis strain NBRC 107715.</title>
        <authorList>
            <person name="Sun Q."/>
            <person name="Mori K."/>
        </authorList>
    </citation>
    <scope>NUCLEOTIDE SEQUENCE</scope>
    <source>
        <strain evidence="4">NBRC 107715</strain>
    </source>
</reference>
<keyword evidence="6" id="KW-1185">Reference proteome</keyword>
<reference evidence="4" key="1">
    <citation type="journal article" date="2014" name="Int. J. Syst. Evol. Microbiol.">
        <title>Complete genome of a new Firmicutes species belonging to the dominant human colonic microbiota ('Ruminococcus bicirculans') reveals two chromosomes and a selective capacity to utilize plant glucans.</title>
        <authorList>
            <consortium name="NISC Comparative Sequencing Program"/>
            <person name="Wegmann U."/>
            <person name="Louis P."/>
            <person name="Goesmann A."/>
            <person name="Henrissat B."/>
            <person name="Duncan S.H."/>
            <person name="Flint H.J."/>
        </authorList>
    </citation>
    <scope>NUCLEOTIDE SEQUENCE</scope>
    <source>
        <strain evidence="4">NBRC 107715</strain>
    </source>
</reference>
<dbReference type="OrthoDB" id="9760250at2"/>
<dbReference type="AlphaFoldDB" id="A0A512J9A5"/>
<sequence>MWNLSRPDWQDRIRTGQSLLPDLKLNQADVRRAVSIFNKLRIPDVPGSPPFGEAAGDWFREIVGALFGSMVNGERMVREVLLLVPKKNSKTTNGAGLMMTALVDNQRPRAEFLLIGPTKDVADLAFSQATGMIEADPEGFLQKRMHIQEHIKTITDRRTKAKLKIKTFDSSVLTGVKPVGVLVDELHEIAKSPSATNVIRQIRGGLLPNPEGFLVFITTQSDGRPQGAFRAELMKARQIRDGRATGSMLPVLYEFPDDIAVDPARWQDPSNWPMVTPNAGRSIQIERLLQEFEASKLGDPGEVAGWASQHLNIEIGLGLKTDRWPGAEFWARRADPSITLESLLDRCEVVCVGIDGGGLDDLFGLNVLGREKATRHWLAWSHAWCHAGVLERRKSIAAKLRDFEAAGELTIVDDELKDVAEIVAIVSQVKDAGLLACVGVDPAGLGEFIEALAEIGVTQEDKLVVGVPQGYGMMNAIKTAERKLANGTLRHSGSGLMAWAVSNLKIEPTATAIRATKQNAGDAKIDPAMALFDAVVPMSLNPEPARAPEYQLIFV</sequence>
<dbReference type="EMBL" id="BJZU01000104">
    <property type="protein sequence ID" value="GEP06429.1"/>
    <property type="molecule type" value="Genomic_DNA"/>
</dbReference>
<dbReference type="Pfam" id="PF03354">
    <property type="entry name" value="TerL_ATPase"/>
    <property type="match status" value="1"/>
</dbReference>
<proteinExistence type="predicted"/>
<dbReference type="Proteomes" id="UP001156856">
    <property type="component" value="Unassembled WGS sequence"/>
</dbReference>
<reference evidence="6" key="2">
    <citation type="journal article" date="2019" name="Int. J. Syst. Evol. Microbiol.">
        <title>The Global Catalogue of Microorganisms (GCM) 10K type strain sequencing project: providing services to taxonomists for standard genome sequencing and annotation.</title>
        <authorList>
            <consortium name="The Broad Institute Genomics Platform"/>
            <consortium name="The Broad Institute Genome Sequencing Center for Infectious Disease"/>
            <person name="Wu L."/>
            <person name="Ma J."/>
        </authorList>
    </citation>
    <scope>NUCLEOTIDE SEQUENCE [LARGE SCALE GENOMIC DNA]</scope>
    <source>
        <strain evidence="6">NBRC 107715</strain>
    </source>
</reference>
<accession>A0A512J9A5</accession>
<reference evidence="3 5" key="3">
    <citation type="submission" date="2019-07" db="EMBL/GenBank/DDBJ databases">
        <title>Whole genome shotgun sequence of Methylobacterium oxalidis NBRC 107715.</title>
        <authorList>
            <person name="Hosoyama A."/>
            <person name="Uohara A."/>
            <person name="Ohji S."/>
            <person name="Ichikawa N."/>
        </authorList>
    </citation>
    <scope>NUCLEOTIDE SEQUENCE [LARGE SCALE GENOMIC DNA]</scope>
    <source>
        <strain evidence="3 5">NBRC 107715</strain>
    </source>
</reference>
<name>A0A512J9A5_9HYPH</name>
<feature type="domain" description="Terminase large subunit-like ATPase" evidence="1">
    <location>
        <begin position="58"/>
        <end position="224"/>
    </location>
</feature>
<dbReference type="Proteomes" id="UP000321960">
    <property type="component" value="Unassembled WGS sequence"/>
</dbReference>
<organism evidence="3 5">
    <name type="scientific">Methylobacterium oxalidis</name>
    <dbReference type="NCBI Taxonomy" id="944322"/>
    <lineage>
        <taxon>Bacteria</taxon>
        <taxon>Pseudomonadati</taxon>
        <taxon>Pseudomonadota</taxon>
        <taxon>Alphaproteobacteria</taxon>
        <taxon>Hyphomicrobiales</taxon>
        <taxon>Methylobacteriaceae</taxon>
        <taxon>Methylobacterium</taxon>
    </lineage>
</organism>
<dbReference type="InterPro" id="IPR046461">
    <property type="entry name" value="TerL_ATPase"/>
</dbReference>
<dbReference type="PANTHER" id="PTHR41287">
    <property type="match status" value="1"/>
</dbReference>
<comment type="caution">
    <text evidence="3">The sequence shown here is derived from an EMBL/GenBank/DDBJ whole genome shotgun (WGS) entry which is preliminary data.</text>
</comment>
<dbReference type="EMBL" id="BSPK01000072">
    <property type="protein sequence ID" value="GLS65469.1"/>
    <property type="molecule type" value="Genomic_DNA"/>
</dbReference>
<dbReference type="InterPro" id="IPR027417">
    <property type="entry name" value="P-loop_NTPase"/>
</dbReference>
<dbReference type="InterPro" id="IPR046462">
    <property type="entry name" value="TerL_nuclease"/>
</dbReference>
<evidence type="ECO:0000313" key="3">
    <source>
        <dbReference type="EMBL" id="GEP06429.1"/>
    </source>
</evidence>
<gene>
    <name evidence="4" type="ORF">GCM10007888_38510</name>
    <name evidence="3" type="ORF">MOX02_44670</name>
</gene>
<dbReference type="InterPro" id="IPR005021">
    <property type="entry name" value="Terminase_largesu-like"/>
</dbReference>
<dbReference type="GO" id="GO:0004519">
    <property type="term" value="F:endonuclease activity"/>
    <property type="evidence" value="ECO:0007669"/>
    <property type="project" value="InterPro"/>
</dbReference>